<dbReference type="PANTHER" id="PTHR30543">
    <property type="entry name" value="CHROMATE REDUCTASE"/>
    <property type="match status" value="1"/>
</dbReference>
<feature type="non-terminal residue" evidence="2">
    <location>
        <position position="1"/>
    </location>
</feature>
<evidence type="ECO:0000313" key="2">
    <source>
        <dbReference type="EMBL" id="PRY60340.1"/>
    </source>
</evidence>
<dbReference type="AlphaFoldDB" id="A0A2T0UQY8"/>
<dbReference type="SUPFAM" id="SSF52218">
    <property type="entry name" value="Flavoproteins"/>
    <property type="match status" value="1"/>
</dbReference>
<dbReference type="GO" id="GO:0010181">
    <property type="term" value="F:FMN binding"/>
    <property type="evidence" value="ECO:0007669"/>
    <property type="project" value="TreeGrafter"/>
</dbReference>
<protein>
    <submittedName>
        <fullName evidence="2">NADPH-dependent FMN reductase</fullName>
    </submittedName>
</protein>
<dbReference type="InterPro" id="IPR029039">
    <property type="entry name" value="Flavoprotein-like_sf"/>
</dbReference>
<dbReference type="InterPro" id="IPR050712">
    <property type="entry name" value="NAD(P)H-dep_reductase"/>
</dbReference>
<evidence type="ECO:0000259" key="1">
    <source>
        <dbReference type="Pfam" id="PF03358"/>
    </source>
</evidence>
<dbReference type="EMBL" id="PVTI01000007">
    <property type="protein sequence ID" value="PRY60340.1"/>
    <property type="molecule type" value="Genomic_DNA"/>
</dbReference>
<dbReference type="GO" id="GO:0016491">
    <property type="term" value="F:oxidoreductase activity"/>
    <property type="evidence" value="ECO:0007669"/>
    <property type="project" value="InterPro"/>
</dbReference>
<comment type="caution">
    <text evidence="2">The sequence shown here is derived from an EMBL/GenBank/DDBJ whole genome shotgun (WGS) entry which is preliminary data.</text>
</comment>
<organism evidence="2 3">
    <name type="scientific">Knoellia remsis</name>
    <dbReference type="NCBI Taxonomy" id="407159"/>
    <lineage>
        <taxon>Bacteria</taxon>
        <taxon>Bacillati</taxon>
        <taxon>Actinomycetota</taxon>
        <taxon>Actinomycetes</taxon>
        <taxon>Micrococcales</taxon>
        <taxon>Intrasporangiaceae</taxon>
        <taxon>Knoellia</taxon>
    </lineage>
</organism>
<feature type="domain" description="NADPH-dependent FMN reductase-like" evidence="1">
    <location>
        <begin position="1"/>
        <end position="68"/>
    </location>
</feature>
<dbReference type="PANTHER" id="PTHR30543:SF21">
    <property type="entry name" value="NAD(P)H-DEPENDENT FMN REDUCTASE LOT6"/>
    <property type="match status" value="1"/>
</dbReference>
<gene>
    <name evidence="2" type="ORF">BCF74_107126</name>
</gene>
<accession>A0A2T0UQY8</accession>
<reference evidence="2 3" key="1">
    <citation type="submission" date="2018-03" db="EMBL/GenBank/DDBJ databases">
        <title>Genomic Encyclopedia of Archaeal and Bacterial Type Strains, Phase II (KMG-II): from individual species to whole genera.</title>
        <authorList>
            <person name="Goeker M."/>
        </authorList>
    </citation>
    <scope>NUCLEOTIDE SEQUENCE [LARGE SCALE GENOMIC DNA]</scope>
    <source>
        <strain evidence="2 3">ATCC BAA-1496</strain>
    </source>
</reference>
<dbReference type="Gene3D" id="3.40.50.360">
    <property type="match status" value="1"/>
</dbReference>
<dbReference type="InterPro" id="IPR005025">
    <property type="entry name" value="FMN_Rdtase-like_dom"/>
</dbReference>
<evidence type="ECO:0000313" key="3">
    <source>
        <dbReference type="Proteomes" id="UP000237822"/>
    </source>
</evidence>
<dbReference type="Pfam" id="PF03358">
    <property type="entry name" value="FMN_red"/>
    <property type="match status" value="1"/>
</dbReference>
<proteinExistence type="predicted"/>
<dbReference type="GO" id="GO:0005829">
    <property type="term" value="C:cytosol"/>
    <property type="evidence" value="ECO:0007669"/>
    <property type="project" value="TreeGrafter"/>
</dbReference>
<dbReference type="RefSeq" id="WP_146132886.1">
    <property type="nucleotide sequence ID" value="NZ_PVTI01000007.1"/>
</dbReference>
<name>A0A2T0UQY8_9MICO</name>
<sequence length="109" mass="11360">AIVIVTPQYNRSFPATIKNAIDYLYAEWQDKPVAVVGYGFGGAGDAQADLTKVLTHLRADVVGSTGLTFGADLAVDGTMDANVGKAGVVRELLDQLHGKVLDLDAVTAG</sequence>
<keyword evidence="3" id="KW-1185">Reference proteome</keyword>
<dbReference type="OrthoDB" id="9812295at2"/>
<dbReference type="Proteomes" id="UP000237822">
    <property type="component" value="Unassembled WGS sequence"/>
</dbReference>